<keyword evidence="1" id="KW-0812">Transmembrane</keyword>
<dbReference type="Proteomes" id="UP001177212">
    <property type="component" value="Unassembled WGS sequence"/>
</dbReference>
<feature type="transmembrane region" description="Helical" evidence="1">
    <location>
        <begin position="7"/>
        <end position="29"/>
    </location>
</feature>
<proteinExistence type="predicted"/>
<feature type="transmembrane region" description="Helical" evidence="1">
    <location>
        <begin position="293"/>
        <end position="311"/>
    </location>
</feature>
<sequence>MKKQSFLFFSWALVSLYILMLCLFSAPYFADFPVFMDFAETVSLVKSEYSFRVLVLSSSILTILTVSNVYRVYKVDQGFLPITALAYISFLIVPGNLMAMITLLLMLNFIFATRIYESMLSPLILFGCGVVLSLISPYLFLVSLVALMVLLAVNKSLVAFLKQYWPFGLLLSWCLYVGFQYILFTSGALTSSHVEFDSSVFSYAVTNWLYLDQGLSMAEPALSVLFLFCIPLFFSFRFSFNRYRFAAVLATALALELYVAFFGVPASFGPAPLAFTLLFVLPFLCKYNERLNWSYYFAYTVVFLVTFVSVLEKSIVLDRSVSDVQKIVSQVDKTRHVLPVLSKQLSESKGYEAQTYYNYASYTLSEHEFTNIPNDDDLLYLNYSCDSMGQLGEVAYEGCWVLTTQSPSN</sequence>
<accession>A0ABT9FHY0</accession>
<feature type="transmembrane region" description="Helical" evidence="1">
    <location>
        <begin position="49"/>
        <end position="73"/>
    </location>
</feature>
<keyword evidence="3" id="KW-1185">Reference proteome</keyword>
<reference evidence="2" key="1">
    <citation type="submission" date="2023-07" db="EMBL/GenBank/DDBJ databases">
        <title>Genome content predicts the carbon catabolic preferences of heterotrophic bacteria.</title>
        <authorList>
            <person name="Gralka M."/>
        </authorList>
    </citation>
    <scope>NUCLEOTIDE SEQUENCE</scope>
    <source>
        <strain evidence="2">4G09</strain>
    </source>
</reference>
<gene>
    <name evidence="2" type="ORF">Q8W34_17255</name>
</gene>
<protein>
    <submittedName>
        <fullName evidence="2">Uncharacterized protein</fullName>
    </submittedName>
</protein>
<keyword evidence="1" id="KW-0472">Membrane</keyword>
<comment type="caution">
    <text evidence="2">The sequence shown here is derived from an EMBL/GenBank/DDBJ whole genome shotgun (WGS) entry which is preliminary data.</text>
</comment>
<dbReference type="EMBL" id="JAUYVT010000020">
    <property type="protein sequence ID" value="MDP2566397.1"/>
    <property type="molecule type" value="Genomic_DNA"/>
</dbReference>
<keyword evidence="1" id="KW-1133">Transmembrane helix</keyword>
<dbReference type="RefSeq" id="WP_305473011.1">
    <property type="nucleotide sequence ID" value="NZ_JAUYVT010000020.1"/>
</dbReference>
<feature type="transmembrane region" description="Helical" evidence="1">
    <location>
        <begin position="217"/>
        <end position="236"/>
    </location>
</feature>
<feature type="transmembrane region" description="Helical" evidence="1">
    <location>
        <begin position="123"/>
        <end position="152"/>
    </location>
</feature>
<feature type="transmembrane region" description="Helical" evidence="1">
    <location>
        <begin position="164"/>
        <end position="184"/>
    </location>
</feature>
<name>A0ABT9FHY0_9GAMM</name>
<organism evidence="2 3">
    <name type="scientific">Pseudoalteromonas marina</name>
    <dbReference type="NCBI Taxonomy" id="267375"/>
    <lineage>
        <taxon>Bacteria</taxon>
        <taxon>Pseudomonadati</taxon>
        <taxon>Pseudomonadota</taxon>
        <taxon>Gammaproteobacteria</taxon>
        <taxon>Alteromonadales</taxon>
        <taxon>Pseudoalteromonadaceae</taxon>
        <taxon>Pseudoalteromonas</taxon>
    </lineage>
</organism>
<feature type="transmembrane region" description="Helical" evidence="1">
    <location>
        <begin position="85"/>
        <end position="111"/>
    </location>
</feature>
<evidence type="ECO:0000313" key="3">
    <source>
        <dbReference type="Proteomes" id="UP001177212"/>
    </source>
</evidence>
<evidence type="ECO:0000313" key="2">
    <source>
        <dbReference type="EMBL" id="MDP2566397.1"/>
    </source>
</evidence>
<evidence type="ECO:0000256" key="1">
    <source>
        <dbReference type="SAM" id="Phobius"/>
    </source>
</evidence>
<feature type="transmembrane region" description="Helical" evidence="1">
    <location>
        <begin position="257"/>
        <end position="281"/>
    </location>
</feature>